<organism evidence="3 4">
    <name type="scientific">Mesobacillus campisalis</name>
    <dbReference type="NCBI Taxonomy" id="1408103"/>
    <lineage>
        <taxon>Bacteria</taxon>
        <taxon>Bacillati</taxon>
        <taxon>Bacillota</taxon>
        <taxon>Bacilli</taxon>
        <taxon>Bacillales</taxon>
        <taxon>Bacillaceae</taxon>
        <taxon>Mesobacillus</taxon>
    </lineage>
</organism>
<evidence type="ECO:0000313" key="4">
    <source>
        <dbReference type="Proteomes" id="UP000034166"/>
    </source>
</evidence>
<dbReference type="GO" id="GO:0005829">
    <property type="term" value="C:cytosol"/>
    <property type="evidence" value="ECO:0007669"/>
    <property type="project" value="TreeGrafter"/>
</dbReference>
<dbReference type="EMBL" id="LAYY01000016">
    <property type="protein sequence ID" value="KKK37216.1"/>
    <property type="molecule type" value="Genomic_DNA"/>
</dbReference>
<dbReference type="AlphaFoldDB" id="A0A0M2SU33"/>
<dbReference type="RefSeq" id="WP_046524554.1">
    <property type="nucleotide sequence ID" value="NZ_LAYY01000016.1"/>
</dbReference>
<dbReference type="GO" id="GO:0003677">
    <property type="term" value="F:DNA binding"/>
    <property type="evidence" value="ECO:0007669"/>
    <property type="project" value="UniProtKB-KW"/>
</dbReference>
<feature type="domain" description="HTH cro/C1-type" evidence="2">
    <location>
        <begin position="8"/>
        <end position="63"/>
    </location>
</feature>
<comment type="caution">
    <text evidence="3">The sequence shown here is derived from an EMBL/GenBank/DDBJ whole genome shotgun (WGS) entry which is preliminary data.</text>
</comment>
<evidence type="ECO:0000256" key="1">
    <source>
        <dbReference type="ARBA" id="ARBA00023125"/>
    </source>
</evidence>
<protein>
    <recommendedName>
        <fullName evidence="2">HTH cro/C1-type domain-containing protein</fullName>
    </recommendedName>
</protein>
<evidence type="ECO:0000313" key="3">
    <source>
        <dbReference type="EMBL" id="KKK37216.1"/>
    </source>
</evidence>
<keyword evidence="1" id="KW-0238">DNA-binding</keyword>
<dbReference type="Pfam" id="PF01381">
    <property type="entry name" value="HTH_3"/>
    <property type="match status" value="1"/>
</dbReference>
<name>A0A0M2SU33_9BACI</name>
<dbReference type="PATRIC" id="fig|1408103.3.peg.3316"/>
<dbReference type="PANTHER" id="PTHR46797">
    <property type="entry name" value="HTH-TYPE TRANSCRIPTIONAL REGULATOR"/>
    <property type="match status" value="1"/>
</dbReference>
<dbReference type="Gene3D" id="1.10.260.40">
    <property type="entry name" value="lambda repressor-like DNA-binding domains"/>
    <property type="match status" value="1"/>
</dbReference>
<dbReference type="GO" id="GO:0003700">
    <property type="term" value="F:DNA-binding transcription factor activity"/>
    <property type="evidence" value="ECO:0007669"/>
    <property type="project" value="TreeGrafter"/>
</dbReference>
<reference evidence="3 4" key="1">
    <citation type="submission" date="2015-04" db="EMBL/GenBank/DDBJ databases">
        <title>Taxonomic description and genome sequence of Bacillus campisalis sp. nov., a novel member of the genus Bacillus isolated from solar saltern.</title>
        <authorList>
            <person name="Mathan Kumar R."/>
            <person name="Kaur G."/>
            <person name="Kumar A."/>
            <person name="Singh N.K."/>
            <person name="Kaur N."/>
            <person name="Kumar N."/>
            <person name="Mayilraj S."/>
        </authorList>
    </citation>
    <scope>NUCLEOTIDE SEQUENCE [LARGE SCALE GENOMIC DNA]</scope>
    <source>
        <strain evidence="3 4">SA2-6</strain>
    </source>
</reference>
<dbReference type="PROSITE" id="PS50943">
    <property type="entry name" value="HTH_CROC1"/>
    <property type="match status" value="1"/>
</dbReference>
<dbReference type="CDD" id="cd00093">
    <property type="entry name" value="HTH_XRE"/>
    <property type="match status" value="1"/>
</dbReference>
<dbReference type="SMART" id="SM00530">
    <property type="entry name" value="HTH_XRE"/>
    <property type="match status" value="1"/>
</dbReference>
<keyword evidence="4" id="KW-1185">Reference proteome</keyword>
<accession>A0A0M2SU33</accession>
<sequence>MSRFGSLVRNLREQRGYTLNEFARKIGVSPGYLSNLETGKTHNIKLKILETLQEELGIHPLQSDEQRLEQRMQRISLLFQECMENNPSFAEHFLTQLEQSLELLKEA</sequence>
<proteinExistence type="predicted"/>
<dbReference type="SUPFAM" id="SSF47413">
    <property type="entry name" value="lambda repressor-like DNA-binding domains"/>
    <property type="match status" value="1"/>
</dbReference>
<gene>
    <name evidence="3" type="ORF">WQ57_14765</name>
</gene>
<dbReference type="OrthoDB" id="2615321at2"/>
<dbReference type="Proteomes" id="UP000034166">
    <property type="component" value="Unassembled WGS sequence"/>
</dbReference>
<dbReference type="InterPro" id="IPR050807">
    <property type="entry name" value="TransReg_Diox_bact_type"/>
</dbReference>
<dbReference type="InterPro" id="IPR001387">
    <property type="entry name" value="Cro/C1-type_HTH"/>
</dbReference>
<dbReference type="InterPro" id="IPR010982">
    <property type="entry name" value="Lambda_DNA-bd_dom_sf"/>
</dbReference>
<evidence type="ECO:0000259" key="2">
    <source>
        <dbReference type="PROSITE" id="PS50943"/>
    </source>
</evidence>
<dbReference type="PANTHER" id="PTHR46797:SF1">
    <property type="entry name" value="METHYLPHOSPHONATE SYNTHASE"/>
    <property type="match status" value="1"/>
</dbReference>